<name>A0A8I2KLV8_9GAMM</name>
<dbReference type="Proteomes" id="UP001304419">
    <property type="component" value="Chromosome 2"/>
</dbReference>
<dbReference type="PANTHER" id="PTHR44019">
    <property type="entry name" value="WD REPEAT-CONTAINING PROTEIN 55"/>
    <property type="match status" value="1"/>
</dbReference>
<dbReference type="InterPro" id="IPR015943">
    <property type="entry name" value="WD40/YVTN_repeat-like_dom_sf"/>
</dbReference>
<dbReference type="PANTHER" id="PTHR44019:SF8">
    <property type="entry name" value="POC1 CENTRIOLAR PROTEIN HOMOLOG"/>
    <property type="match status" value="1"/>
</dbReference>
<sequence length="329" mass="37316">MRLAFYAMIVALLILTGCSKRQTLEPTEQIQLTQLPVSLAQLSSDAALTLLLIDDHLLQVWDNQSQQLIKQIEGSKYQLTFRDALIAPNKRSILSISDTQLNIWQLHSNEVVSYPLPEFDSFIRVTKALWSSDEQLIVLGYNDGSALLLSLDEQIITRINLHESSITHLIFNRSLTSLYSASLDGHAKRLELTSKEVTVDYELPHRITSLALSQNEHWLFVSDALQDQKFIDTRTGQAVLSLSYPQRFKFFRSAQFVADDKFLLTTSSKEYISLWELTSGKEIVSWPIAQLNLGSTVYDVHISDSNMLTTISSDGVLEKWALTPILFDY</sequence>
<protein>
    <recommendedName>
        <fullName evidence="7">WD40 repeat domain-containing protein</fullName>
    </recommendedName>
</protein>
<dbReference type="PROSITE" id="PS51257">
    <property type="entry name" value="PROKAR_LIPOPROTEIN"/>
    <property type="match status" value="1"/>
</dbReference>
<evidence type="ECO:0000256" key="2">
    <source>
        <dbReference type="ARBA" id="ARBA00022737"/>
    </source>
</evidence>
<dbReference type="SMART" id="SM00320">
    <property type="entry name" value="WD40"/>
    <property type="match status" value="4"/>
</dbReference>
<accession>A0A8I2KLV8</accession>
<organism evidence="3 5">
    <name type="scientific">Pseudoalteromonas maricaloris</name>
    <dbReference type="NCBI Taxonomy" id="184924"/>
    <lineage>
        <taxon>Bacteria</taxon>
        <taxon>Pseudomonadati</taxon>
        <taxon>Pseudomonadota</taxon>
        <taxon>Gammaproteobacteria</taxon>
        <taxon>Alteromonadales</taxon>
        <taxon>Pseudoalteromonadaceae</taxon>
        <taxon>Pseudoalteromonas</taxon>
    </lineage>
</organism>
<reference evidence="4 6" key="2">
    <citation type="submission" date="2023-10" db="EMBL/GenBank/DDBJ databases">
        <title>To unveil natural product biosynthetic capacity in Pseudoalteromonas.</title>
        <authorList>
            <person name="Wang J."/>
        </authorList>
    </citation>
    <scope>NUCLEOTIDE SEQUENCE [LARGE SCALE GENOMIC DNA]</scope>
    <source>
        <strain evidence="4 6">DSM 15914</strain>
    </source>
</reference>
<keyword evidence="1" id="KW-0853">WD repeat</keyword>
<dbReference type="EMBL" id="CP137579">
    <property type="protein sequence ID" value="WOX30800.1"/>
    <property type="molecule type" value="Genomic_DNA"/>
</dbReference>
<keyword evidence="6" id="KW-1185">Reference proteome</keyword>
<dbReference type="RefSeq" id="WP_193521672.1">
    <property type="nucleotide sequence ID" value="NZ_CBCSDF010000004.1"/>
</dbReference>
<dbReference type="Proteomes" id="UP000646877">
    <property type="component" value="Unassembled WGS sequence"/>
</dbReference>
<dbReference type="InterPro" id="IPR001680">
    <property type="entry name" value="WD40_rpt"/>
</dbReference>
<dbReference type="SUPFAM" id="SSF50978">
    <property type="entry name" value="WD40 repeat-like"/>
    <property type="match status" value="1"/>
</dbReference>
<dbReference type="InterPro" id="IPR036322">
    <property type="entry name" value="WD40_repeat_dom_sf"/>
</dbReference>
<proteinExistence type="predicted"/>
<reference evidence="3" key="1">
    <citation type="submission" date="2019-10" db="EMBL/GenBank/DDBJ databases">
        <authorList>
            <person name="Paulsen S."/>
        </authorList>
    </citation>
    <scope>NUCLEOTIDE SEQUENCE</scope>
    <source>
        <strain evidence="3">LMG 19692</strain>
    </source>
</reference>
<evidence type="ECO:0000313" key="6">
    <source>
        <dbReference type="Proteomes" id="UP001304419"/>
    </source>
</evidence>
<evidence type="ECO:0000313" key="5">
    <source>
        <dbReference type="Proteomes" id="UP000646877"/>
    </source>
</evidence>
<dbReference type="InterPro" id="IPR050505">
    <property type="entry name" value="WDR55/POC1"/>
</dbReference>
<evidence type="ECO:0000313" key="3">
    <source>
        <dbReference type="EMBL" id="NLR20961.1"/>
    </source>
</evidence>
<evidence type="ECO:0000256" key="1">
    <source>
        <dbReference type="ARBA" id="ARBA00022574"/>
    </source>
</evidence>
<evidence type="ECO:0008006" key="7">
    <source>
        <dbReference type="Google" id="ProtNLM"/>
    </source>
</evidence>
<gene>
    <name evidence="3" type="ORF">F9Y85_06450</name>
    <name evidence="4" type="ORF">R5H13_23255</name>
</gene>
<dbReference type="Gene3D" id="2.130.10.10">
    <property type="entry name" value="YVTN repeat-like/Quinoprotein amine dehydrogenase"/>
    <property type="match status" value="2"/>
</dbReference>
<keyword evidence="2" id="KW-0677">Repeat</keyword>
<dbReference type="EMBL" id="WEIA01000003">
    <property type="protein sequence ID" value="NLR20961.1"/>
    <property type="molecule type" value="Genomic_DNA"/>
</dbReference>
<evidence type="ECO:0000313" key="4">
    <source>
        <dbReference type="EMBL" id="WOX30800.1"/>
    </source>
</evidence>
<dbReference type="AlphaFoldDB" id="A0A8I2KLV8"/>